<dbReference type="OrthoDB" id="9791261at2"/>
<dbReference type="Gene3D" id="1.20.1600.10">
    <property type="entry name" value="Outer membrane efflux proteins (OEP)"/>
    <property type="match status" value="1"/>
</dbReference>
<organism evidence="3 4">
    <name type="scientific">Arsukibacterium ikkense</name>
    <dbReference type="NCBI Taxonomy" id="336831"/>
    <lineage>
        <taxon>Bacteria</taxon>
        <taxon>Pseudomonadati</taxon>
        <taxon>Pseudomonadota</taxon>
        <taxon>Gammaproteobacteria</taxon>
        <taxon>Chromatiales</taxon>
        <taxon>Chromatiaceae</taxon>
        <taxon>Arsukibacterium</taxon>
    </lineage>
</organism>
<sequence>MRMTLMLPAILAAVFCALPLRAEPQALTLQQAIDKTLQHNPQLHQYKFTQQRLFAERDLQSLKPGYQLGVELENVAGTGEARGLAGAELTVALSSVIELDNKAQWRAAVVDARLNTLEWQQQAQTLDVLAELTRNYINLLASQQELTLTEEAVALSEALLQSAEKRAASGALSDAEIMRAKAQLAQVQIGRDALLQRIERQKIAIARFWGDTSANFNVVAGNLFAFGQSRPFAELYQRLQQSPALTIFASERRLKDAEVRLAQSQNRADLSWQVGVRRYQASDDTGLTFGISVPLFAERRNSAAIEAALAERNNVEYRQQDSLLILHERLFDAYSQRQQFITSHQQLAQYVIPNLEQALDLTRDAYQRGRSNYQDWLNAQQELLQAKRHLLETATAVLLSQVTIEQLTAEPVTQ</sequence>
<dbReference type="Proteomes" id="UP000034228">
    <property type="component" value="Unassembled WGS sequence"/>
</dbReference>
<evidence type="ECO:0000313" key="3">
    <source>
        <dbReference type="EMBL" id="KKO46509.1"/>
    </source>
</evidence>
<name>A0A0M2V7U9_9GAMM</name>
<gene>
    <name evidence="3" type="ORF">WG68_04120</name>
</gene>
<keyword evidence="4" id="KW-1185">Reference proteome</keyword>
<dbReference type="STRING" id="336831.WG68_04120"/>
<dbReference type="GO" id="GO:0015562">
    <property type="term" value="F:efflux transmembrane transporter activity"/>
    <property type="evidence" value="ECO:0007669"/>
    <property type="project" value="InterPro"/>
</dbReference>
<feature type="chain" id="PRO_5005644438" evidence="2">
    <location>
        <begin position="23"/>
        <end position="414"/>
    </location>
</feature>
<dbReference type="SUPFAM" id="SSF56954">
    <property type="entry name" value="Outer membrane efflux proteins (OEP)"/>
    <property type="match status" value="1"/>
</dbReference>
<accession>A0A0M2V7U9</accession>
<dbReference type="RefSeq" id="WP_046556398.1">
    <property type="nucleotide sequence ID" value="NZ_LAHO01000003.1"/>
</dbReference>
<proteinExistence type="inferred from homology"/>
<keyword evidence="2" id="KW-0732">Signal</keyword>
<comment type="caution">
    <text evidence="3">The sequence shown here is derived from an EMBL/GenBank/DDBJ whole genome shotgun (WGS) entry which is preliminary data.</text>
</comment>
<dbReference type="InterPro" id="IPR003423">
    <property type="entry name" value="OMP_efflux"/>
</dbReference>
<protein>
    <submittedName>
        <fullName evidence="3">Transporter</fullName>
    </submittedName>
</protein>
<dbReference type="PANTHER" id="PTHR30203:SF24">
    <property type="entry name" value="BLR4935 PROTEIN"/>
    <property type="match status" value="1"/>
</dbReference>
<dbReference type="AlphaFoldDB" id="A0A0M2V7U9"/>
<dbReference type="PATRIC" id="fig|336831.14.peg.3137"/>
<comment type="similarity">
    <text evidence="1">Belongs to the outer membrane factor (OMF) (TC 1.B.17) family.</text>
</comment>
<dbReference type="PANTHER" id="PTHR30203">
    <property type="entry name" value="OUTER MEMBRANE CATION EFFLUX PROTEIN"/>
    <property type="match status" value="1"/>
</dbReference>
<reference evidence="3 4" key="1">
    <citation type="submission" date="2015-03" db="EMBL/GenBank/DDBJ databases">
        <title>Draft genome sequences of two protease-producing strains of Arsukibacterium isolated from two cold and alkaline environments.</title>
        <authorList>
            <person name="Lylloff J.E."/>
            <person name="Skov L.B."/>
            <person name="Jepsen M."/>
            <person name="Hallin P.F."/>
            <person name="Sorensen S.J."/>
            <person name="Stougaard P."/>
            <person name="Glaring M.A."/>
        </authorList>
    </citation>
    <scope>NUCLEOTIDE SEQUENCE [LARGE SCALE GENOMIC DNA]</scope>
    <source>
        <strain evidence="3 4">GCM72</strain>
    </source>
</reference>
<evidence type="ECO:0000313" key="4">
    <source>
        <dbReference type="Proteomes" id="UP000034228"/>
    </source>
</evidence>
<feature type="signal peptide" evidence="2">
    <location>
        <begin position="1"/>
        <end position="22"/>
    </location>
</feature>
<evidence type="ECO:0000256" key="1">
    <source>
        <dbReference type="ARBA" id="ARBA00007613"/>
    </source>
</evidence>
<dbReference type="InterPro" id="IPR010131">
    <property type="entry name" value="MdtP/NodT-like"/>
</dbReference>
<dbReference type="EMBL" id="LAHO01000003">
    <property type="protein sequence ID" value="KKO46509.1"/>
    <property type="molecule type" value="Genomic_DNA"/>
</dbReference>
<evidence type="ECO:0000256" key="2">
    <source>
        <dbReference type="SAM" id="SignalP"/>
    </source>
</evidence>
<dbReference type="Pfam" id="PF02321">
    <property type="entry name" value="OEP"/>
    <property type="match status" value="2"/>
</dbReference>